<dbReference type="InterPro" id="IPR034353">
    <property type="entry name" value="ABT1/ESF2_RRM"/>
</dbReference>
<reference evidence="9 10" key="1">
    <citation type="submission" date="2024-04" db="EMBL/GenBank/DDBJ databases">
        <authorList>
            <consortium name="Genoscope - CEA"/>
            <person name="William W."/>
        </authorList>
    </citation>
    <scope>NUCLEOTIDE SEQUENCE [LARGE SCALE GENOMIC DNA]</scope>
</reference>
<evidence type="ECO:0000256" key="2">
    <source>
        <dbReference type="ARBA" id="ARBA00005819"/>
    </source>
</evidence>
<organism evidence="9 10">
    <name type="scientific">Lymnaea stagnalis</name>
    <name type="common">Great pond snail</name>
    <name type="synonym">Helix stagnalis</name>
    <dbReference type="NCBI Taxonomy" id="6523"/>
    <lineage>
        <taxon>Eukaryota</taxon>
        <taxon>Metazoa</taxon>
        <taxon>Spiralia</taxon>
        <taxon>Lophotrochozoa</taxon>
        <taxon>Mollusca</taxon>
        <taxon>Gastropoda</taxon>
        <taxon>Heterobranchia</taxon>
        <taxon>Euthyneura</taxon>
        <taxon>Panpulmonata</taxon>
        <taxon>Hygrophila</taxon>
        <taxon>Lymnaeoidea</taxon>
        <taxon>Lymnaeidae</taxon>
        <taxon>Lymnaea</taxon>
    </lineage>
</organism>
<evidence type="ECO:0000256" key="3">
    <source>
        <dbReference type="ARBA" id="ARBA00020737"/>
    </source>
</evidence>
<evidence type="ECO:0000256" key="6">
    <source>
        <dbReference type="PROSITE-ProRule" id="PRU00176"/>
    </source>
</evidence>
<name>A0AAV2I5H9_LYMST</name>
<dbReference type="GO" id="GO:0034462">
    <property type="term" value="P:small-subunit processome assembly"/>
    <property type="evidence" value="ECO:0007669"/>
    <property type="project" value="TreeGrafter"/>
</dbReference>
<evidence type="ECO:0000259" key="8">
    <source>
        <dbReference type="PROSITE" id="PS50102"/>
    </source>
</evidence>
<gene>
    <name evidence="9" type="ORF">GSLYS_00013716001</name>
</gene>
<dbReference type="PROSITE" id="PS50102">
    <property type="entry name" value="RRM"/>
    <property type="match status" value="1"/>
</dbReference>
<keyword evidence="5" id="KW-0539">Nucleus</keyword>
<dbReference type="Proteomes" id="UP001497497">
    <property type="component" value="Unassembled WGS sequence"/>
</dbReference>
<comment type="caution">
    <text evidence="9">The sequence shown here is derived from an EMBL/GenBank/DDBJ whole genome shotgun (WGS) entry which is preliminary data.</text>
</comment>
<dbReference type="InterPro" id="IPR012677">
    <property type="entry name" value="Nucleotide-bd_a/b_plait_sf"/>
</dbReference>
<dbReference type="GO" id="GO:0005730">
    <property type="term" value="C:nucleolus"/>
    <property type="evidence" value="ECO:0007669"/>
    <property type="project" value="UniProtKB-SubCell"/>
</dbReference>
<keyword evidence="4 6" id="KW-0694">RNA-binding</keyword>
<evidence type="ECO:0000256" key="4">
    <source>
        <dbReference type="ARBA" id="ARBA00022884"/>
    </source>
</evidence>
<feature type="domain" description="RRM" evidence="8">
    <location>
        <begin position="40"/>
        <end position="115"/>
    </location>
</feature>
<dbReference type="PANTHER" id="PTHR12311:SF7">
    <property type="entry name" value="ACTIVATOR OF BASAL TRANSCRIPTION 1"/>
    <property type="match status" value="1"/>
</dbReference>
<dbReference type="PANTHER" id="PTHR12311">
    <property type="entry name" value="ACTIVATOR OF BASAL TRANSCRIPTION 1"/>
    <property type="match status" value="1"/>
</dbReference>
<evidence type="ECO:0000313" key="10">
    <source>
        <dbReference type="Proteomes" id="UP001497497"/>
    </source>
</evidence>
<dbReference type="GO" id="GO:0000472">
    <property type="term" value="P:endonucleolytic cleavage to generate mature 5'-end of SSU-rRNA from (SSU-rRNA, 5.8S rRNA, LSU-rRNA)"/>
    <property type="evidence" value="ECO:0007669"/>
    <property type="project" value="TreeGrafter"/>
</dbReference>
<dbReference type="EMBL" id="CAXITT010000365">
    <property type="protein sequence ID" value="CAL1539983.1"/>
    <property type="molecule type" value="Genomic_DNA"/>
</dbReference>
<comment type="similarity">
    <text evidence="2">Belongs to the ESF2/ABP1 family.</text>
</comment>
<dbReference type="InterPro" id="IPR000504">
    <property type="entry name" value="RRM_dom"/>
</dbReference>
<dbReference type="SUPFAM" id="SSF54928">
    <property type="entry name" value="RNA-binding domain, RBD"/>
    <property type="match status" value="1"/>
</dbReference>
<evidence type="ECO:0000256" key="5">
    <source>
        <dbReference type="ARBA" id="ARBA00023242"/>
    </source>
</evidence>
<dbReference type="InterPro" id="IPR039119">
    <property type="entry name" value="ABT1/Esf2"/>
</dbReference>
<dbReference type="AlphaFoldDB" id="A0AAV2I5H9"/>
<evidence type="ECO:0000313" key="9">
    <source>
        <dbReference type="EMBL" id="CAL1539983.1"/>
    </source>
</evidence>
<comment type="subcellular location">
    <subcellularLocation>
        <location evidence="1">Nucleus</location>
        <location evidence="1">Nucleolus</location>
    </subcellularLocation>
</comment>
<dbReference type="GO" id="GO:0003723">
    <property type="term" value="F:RNA binding"/>
    <property type="evidence" value="ECO:0007669"/>
    <property type="project" value="UniProtKB-UniRule"/>
</dbReference>
<accession>A0AAV2I5H9</accession>
<feature type="compositionally biased region" description="Basic and acidic residues" evidence="7">
    <location>
        <begin position="217"/>
        <end position="229"/>
    </location>
</feature>
<feature type="region of interest" description="Disordered" evidence="7">
    <location>
        <begin position="206"/>
        <end position="240"/>
    </location>
</feature>
<evidence type="ECO:0000256" key="1">
    <source>
        <dbReference type="ARBA" id="ARBA00004604"/>
    </source>
</evidence>
<sequence length="254" mass="29445">MDVGDKHDAAAEPEISDSDALGSSISNIKANKLRKKEKPGIIYLSTVPEFMSVQKLRNVFGEFGEVNRTFFQPVEKSYSYKKGLLFSEGWVEFSNRSVAKYVALALNNTQVGGKKRNPWYNCIWNIKYLPRFTWTDVNADRELKRATYESRIRADISQVKKQTNFYMNSFEKSKTLSEIKKRKEKRGEDFEKRTFGEGVRQKLTDEEILAQKKSQKRKSEIPETGEVQKKRQKNTFGTDDAEVSRTFVMSRIFS</sequence>
<dbReference type="CDD" id="cd12263">
    <property type="entry name" value="RRM_ABT1_like"/>
    <property type="match status" value="1"/>
</dbReference>
<dbReference type="Gene3D" id="3.30.70.330">
    <property type="match status" value="1"/>
</dbReference>
<protein>
    <recommendedName>
        <fullName evidence="3">Activator of basal transcription 1</fullName>
    </recommendedName>
</protein>
<dbReference type="GO" id="GO:0000480">
    <property type="term" value="P:endonucleolytic cleavage in 5'-ETS of tricistronic rRNA transcript (SSU-rRNA, 5.8S rRNA, LSU-rRNA)"/>
    <property type="evidence" value="ECO:0007669"/>
    <property type="project" value="TreeGrafter"/>
</dbReference>
<dbReference type="GO" id="GO:0000447">
    <property type="term" value="P:endonucleolytic cleavage in ITS1 to separate SSU-rRNA from 5.8S rRNA and LSU-rRNA from tricistronic rRNA transcript (SSU-rRNA, 5.8S rRNA, LSU-rRNA)"/>
    <property type="evidence" value="ECO:0007669"/>
    <property type="project" value="TreeGrafter"/>
</dbReference>
<proteinExistence type="inferred from homology"/>
<evidence type="ECO:0000256" key="7">
    <source>
        <dbReference type="SAM" id="MobiDB-lite"/>
    </source>
</evidence>
<dbReference type="InterPro" id="IPR035979">
    <property type="entry name" value="RBD_domain_sf"/>
</dbReference>
<keyword evidence="10" id="KW-1185">Reference proteome</keyword>